<dbReference type="RefSeq" id="WP_282698676.1">
    <property type="nucleotide sequence ID" value="NZ_JAAGKO020000063.1"/>
</dbReference>
<organism evidence="2">
    <name type="scientific">Streptantibioticus silvisoli</name>
    <dbReference type="NCBI Taxonomy" id="2705255"/>
    <lineage>
        <taxon>Bacteria</taxon>
        <taxon>Bacillati</taxon>
        <taxon>Actinomycetota</taxon>
        <taxon>Actinomycetes</taxon>
        <taxon>Kitasatosporales</taxon>
        <taxon>Streptomycetaceae</taxon>
        <taxon>Streptantibioticus</taxon>
    </lineage>
</organism>
<dbReference type="AlphaFoldDB" id="A0AA90H2G8"/>
<sequence length="69" mass="7366">MLDLSHPAAPPDLAERAMARGRRLIRLRRIRNAVLLVLLLAALVAAGVTAAAYSHPPRPLQVTPPVNGV</sequence>
<comment type="caution">
    <text evidence="2">The sequence shown here is derived from an EMBL/GenBank/DDBJ whole genome shotgun (WGS) entry which is preliminary data.</text>
</comment>
<evidence type="ECO:0000313" key="3">
    <source>
        <dbReference type="Proteomes" id="UP001156398"/>
    </source>
</evidence>
<evidence type="ECO:0000313" key="1">
    <source>
        <dbReference type="EMBL" id="MDI5966880.1"/>
    </source>
</evidence>
<dbReference type="Proteomes" id="UP001156398">
    <property type="component" value="Unassembled WGS sequence"/>
</dbReference>
<dbReference type="EMBL" id="JAAGKO020000063">
    <property type="protein sequence ID" value="MDI5966880.1"/>
    <property type="molecule type" value="Genomic_DNA"/>
</dbReference>
<gene>
    <name evidence="1" type="ORF">POF43_029815</name>
    <name evidence="2" type="ORF">POF50_012305</name>
</gene>
<reference evidence="2 3" key="1">
    <citation type="submission" date="2023-05" db="EMBL/GenBank/DDBJ databases">
        <title>Streptantibioticus silvisoli sp. nov., acidotolerant actinomycetes 1 from pine litter.</title>
        <authorList>
            <person name="Swiecimska M."/>
            <person name="Golinska P."/>
            <person name="Sangal V."/>
            <person name="Wachnowicz B."/>
            <person name="Goodfellow M."/>
        </authorList>
    </citation>
    <scope>NUCLEOTIDE SEQUENCE</scope>
    <source>
        <strain evidence="2">SL13</strain>
        <strain evidence="1 3">SL54</strain>
    </source>
</reference>
<accession>A0AA90H2G8</accession>
<keyword evidence="3" id="KW-1185">Reference proteome</keyword>
<name>A0AA90H2G8_9ACTN</name>
<dbReference type="EMBL" id="JABXJJ020000013">
    <property type="protein sequence ID" value="MDI5970111.1"/>
    <property type="molecule type" value="Genomic_DNA"/>
</dbReference>
<protein>
    <submittedName>
        <fullName evidence="2">Uncharacterized protein</fullName>
    </submittedName>
</protein>
<proteinExistence type="predicted"/>
<evidence type="ECO:0000313" key="2">
    <source>
        <dbReference type="EMBL" id="MDI5970111.1"/>
    </source>
</evidence>